<feature type="domain" description="CCR4-NOT transcription complex subunit 1 TTP binding" evidence="1">
    <location>
        <begin position="14"/>
        <end position="173"/>
    </location>
</feature>
<organism evidence="2 3">
    <name type="scientific">Gracilariopsis chorda</name>
    <dbReference type="NCBI Taxonomy" id="448386"/>
    <lineage>
        <taxon>Eukaryota</taxon>
        <taxon>Rhodophyta</taxon>
        <taxon>Florideophyceae</taxon>
        <taxon>Rhodymeniophycidae</taxon>
        <taxon>Gracilariales</taxon>
        <taxon>Gracilariaceae</taxon>
        <taxon>Gracilariopsis</taxon>
    </lineage>
</organism>
<reference evidence="2 3" key="1">
    <citation type="journal article" date="2018" name="Mol. Biol. Evol.">
        <title>Analysis of the draft genome of the red seaweed Gracilariopsis chorda provides insights into genome size evolution in Rhodophyta.</title>
        <authorList>
            <person name="Lee J."/>
            <person name="Yang E.C."/>
            <person name="Graf L."/>
            <person name="Yang J.H."/>
            <person name="Qiu H."/>
            <person name="Zel Zion U."/>
            <person name="Chan C.X."/>
            <person name="Stephens T.G."/>
            <person name="Weber A.P.M."/>
            <person name="Boo G.H."/>
            <person name="Boo S.M."/>
            <person name="Kim K.M."/>
            <person name="Shin Y."/>
            <person name="Jung M."/>
            <person name="Lee S.J."/>
            <person name="Yim H.S."/>
            <person name="Lee J.H."/>
            <person name="Bhattacharya D."/>
            <person name="Yoon H.S."/>
        </authorList>
    </citation>
    <scope>NUCLEOTIDE SEQUENCE [LARGE SCALE GENOMIC DNA]</scope>
    <source>
        <strain evidence="2 3">SKKU-2015</strain>
        <tissue evidence="2">Whole body</tissue>
    </source>
</reference>
<keyword evidence="3" id="KW-1185">Reference proteome</keyword>
<dbReference type="PANTHER" id="PTHR13162">
    <property type="entry name" value="CCR4-NOT TRANSCRIPTION COMPLEX"/>
    <property type="match status" value="1"/>
</dbReference>
<dbReference type="Gene3D" id="1.25.40.840">
    <property type="entry name" value="CCR4-NOT transcription complex subunit 1 TTP binding domain"/>
    <property type="match status" value="1"/>
</dbReference>
<dbReference type="GO" id="GO:0030015">
    <property type="term" value="C:CCR4-NOT core complex"/>
    <property type="evidence" value="ECO:0007669"/>
    <property type="project" value="InterPro"/>
</dbReference>
<proteinExistence type="predicted"/>
<sequence length="258" mass="28646">MLLPIAPGSNGSLTAFPPSVEKETDLLLQKLYRGELLPDQVADFLRRMKASNANYDAQVFNCMLHTFFDEYRFFNDFPDRQLKITGVVFGSIVQYGLVSGGLLGLTLSCVLDALRTVEPASHPVGRFTKFELCALEHFKNLLYEWPQFCSRILELSRFEDNASGLIGEVQQGLDINGAVIPSAVEKKIESAEVDRQQINELIHSTEEGVPPVLSLIDPSVDADAVCDLVACRASQLATILCKVGVYRRPHCILPQMQE</sequence>
<dbReference type="GO" id="GO:0000932">
    <property type="term" value="C:P-body"/>
    <property type="evidence" value="ECO:0007669"/>
    <property type="project" value="TreeGrafter"/>
</dbReference>
<dbReference type="EMBL" id="NBIV01000270">
    <property type="protein sequence ID" value="PXF40658.1"/>
    <property type="molecule type" value="Genomic_DNA"/>
</dbReference>
<gene>
    <name evidence="2" type="ORF">BWQ96_09613</name>
</gene>
<dbReference type="STRING" id="448386.A0A2V3IF62"/>
<accession>A0A2V3IF62</accession>
<dbReference type="Proteomes" id="UP000247409">
    <property type="component" value="Unassembled WGS sequence"/>
</dbReference>
<dbReference type="GO" id="GO:0017148">
    <property type="term" value="P:negative regulation of translation"/>
    <property type="evidence" value="ECO:0007669"/>
    <property type="project" value="InterPro"/>
</dbReference>
<dbReference type="Pfam" id="PF16417">
    <property type="entry name" value="CNOT1_TTP_bind"/>
    <property type="match status" value="1"/>
</dbReference>
<evidence type="ECO:0000313" key="3">
    <source>
        <dbReference type="Proteomes" id="UP000247409"/>
    </source>
</evidence>
<protein>
    <submittedName>
        <fullName evidence="2">CCR4-NOT transcription complex subunit 1</fullName>
    </submittedName>
</protein>
<comment type="caution">
    <text evidence="2">The sequence shown here is derived from an EMBL/GenBank/DDBJ whole genome shotgun (WGS) entry which is preliminary data.</text>
</comment>
<dbReference type="AlphaFoldDB" id="A0A2V3IF62"/>
<evidence type="ECO:0000259" key="1">
    <source>
        <dbReference type="Pfam" id="PF16417"/>
    </source>
</evidence>
<dbReference type="InterPro" id="IPR040398">
    <property type="entry name" value="Not1"/>
</dbReference>
<dbReference type="PANTHER" id="PTHR13162:SF8">
    <property type="entry name" value="CCR4-NOT TRANSCRIPTION COMPLEX SUBUNIT 1"/>
    <property type="match status" value="1"/>
</dbReference>
<dbReference type="GO" id="GO:0000288">
    <property type="term" value="P:nuclear-transcribed mRNA catabolic process, deadenylation-dependent decay"/>
    <property type="evidence" value="ECO:0007669"/>
    <property type="project" value="TreeGrafter"/>
</dbReference>
<dbReference type="InterPro" id="IPR038535">
    <property type="entry name" value="CNOT1_TTP_bind_sf"/>
</dbReference>
<evidence type="ECO:0000313" key="2">
    <source>
        <dbReference type="EMBL" id="PXF40658.1"/>
    </source>
</evidence>
<dbReference type="GO" id="GO:0060090">
    <property type="term" value="F:molecular adaptor activity"/>
    <property type="evidence" value="ECO:0007669"/>
    <property type="project" value="TreeGrafter"/>
</dbReference>
<dbReference type="InterPro" id="IPR032193">
    <property type="entry name" value="CNOT1_TTP_bind"/>
</dbReference>
<dbReference type="OrthoDB" id="1929077at2759"/>
<name>A0A2V3IF62_9FLOR</name>